<dbReference type="OrthoDB" id="10301931at2759"/>
<dbReference type="EMBL" id="AHZU02000061">
    <property type="protein sequence ID" value="KFG48972.1"/>
    <property type="molecule type" value="Genomic_DNA"/>
</dbReference>
<dbReference type="VEuPathDB" id="ToxoDB:TGDOM2_274030"/>
<protein>
    <submittedName>
        <fullName evidence="2">Uncharacterized protein</fullName>
    </submittedName>
</protein>
<proteinExistence type="predicted"/>
<comment type="caution">
    <text evidence="2">The sequence shown here is derived from an EMBL/GenBank/DDBJ whole genome shotgun (WGS) entry which is preliminary data.</text>
</comment>
<dbReference type="Proteomes" id="UP000028837">
    <property type="component" value="Unassembled WGS sequence"/>
</dbReference>
<feature type="region of interest" description="Disordered" evidence="1">
    <location>
        <begin position="1"/>
        <end position="32"/>
    </location>
</feature>
<sequence>MLVSCSAAAAKQAGERGAKERLHSEQPTHSEPVSDISWRINLILQYASCLADAGKIVDAFKGSSGVGKGFRAIGGSCSKRNREKCLVSDANDGSFRVTPPGTRGGNGARKILGASRS</sequence>
<evidence type="ECO:0000313" key="2">
    <source>
        <dbReference type="EMBL" id="KFG48972.1"/>
    </source>
</evidence>
<organism evidence="2 3">
    <name type="scientific">Toxoplasma gondii GAB2-2007-GAL-DOM2</name>
    <dbReference type="NCBI Taxonomy" id="1130820"/>
    <lineage>
        <taxon>Eukaryota</taxon>
        <taxon>Sar</taxon>
        <taxon>Alveolata</taxon>
        <taxon>Apicomplexa</taxon>
        <taxon>Conoidasida</taxon>
        <taxon>Coccidia</taxon>
        <taxon>Eucoccidiorida</taxon>
        <taxon>Eimeriorina</taxon>
        <taxon>Sarcocystidae</taxon>
        <taxon>Toxoplasma</taxon>
    </lineage>
</organism>
<name>A0A086KX54_TOXGO</name>
<dbReference type="AlphaFoldDB" id="A0A086KX54"/>
<accession>A0A086KX54</accession>
<evidence type="ECO:0000313" key="3">
    <source>
        <dbReference type="Proteomes" id="UP000028837"/>
    </source>
</evidence>
<reference evidence="2 3" key="1">
    <citation type="submission" date="2014-02" db="EMBL/GenBank/DDBJ databases">
        <authorList>
            <person name="Sibley D."/>
            <person name="Venepally P."/>
            <person name="Karamycheva S."/>
            <person name="Hadjithomas M."/>
            <person name="Khan A."/>
            <person name="Brunk B."/>
            <person name="Roos D."/>
            <person name="Caler E."/>
            <person name="Lorenzi H."/>
        </authorList>
    </citation>
    <scope>NUCLEOTIDE SEQUENCE [LARGE SCALE GENOMIC DNA]</scope>
    <source>
        <strain evidence="2 3">GAB2-2007-GAL-DOM2</strain>
    </source>
</reference>
<feature type="region of interest" description="Disordered" evidence="1">
    <location>
        <begin position="90"/>
        <end position="117"/>
    </location>
</feature>
<gene>
    <name evidence="2" type="ORF">TGDOM2_274030</name>
</gene>
<feature type="compositionally biased region" description="Basic and acidic residues" evidence="1">
    <location>
        <begin position="13"/>
        <end position="28"/>
    </location>
</feature>
<evidence type="ECO:0000256" key="1">
    <source>
        <dbReference type="SAM" id="MobiDB-lite"/>
    </source>
</evidence>